<protein>
    <submittedName>
        <fullName evidence="1">Uncharacterized protein</fullName>
    </submittedName>
</protein>
<gene>
    <name evidence="1" type="ORF">TUM17379_37310</name>
</gene>
<organism evidence="1 2">
    <name type="scientific">Shewanella algae</name>
    <dbReference type="NCBI Taxonomy" id="38313"/>
    <lineage>
        <taxon>Bacteria</taxon>
        <taxon>Pseudomonadati</taxon>
        <taxon>Pseudomonadota</taxon>
        <taxon>Gammaproteobacteria</taxon>
        <taxon>Alteromonadales</taxon>
        <taxon>Shewanellaceae</taxon>
        <taxon>Shewanella</taxon>
    </lineage>
</organism>
<name>A0AAD1NNW6_9GAMM</name>
<accession>A0AAD1NNW6</accession>
<sequence>MKLFRTNLIALRSDLDALDLSAKNDGIDKYYLLAKHFPNFSVDEFTKALDEWTDSCDALKSETVLKAALTKLGEVYKNG</sequence>
<evidence type="ECO:0000313" key="2">
    <source>
        <dbReference type="Proteomes" id="UP000825078"/>
    </source>
</evidence>
<dbReference type="RefSeq" id="WP_028781335.1">
    <property type="nucleotide sequence ID" value="NZ_AP024613.1"/>
</dbReference>
<dbReference type="Proteomes" id="UP000825078">
    <property type="component" value="Chromosome"/>
</dbReference>
<proteinExistence type="predicted"/>
<dbReference type="EMBL" id="AP024613">
    <property type="protein sequence ID" value="BCV46713.1"/>
    <property type="molecule type" value="Genomic_DNA"/>
</dbReference>
<evidence type="ECO:0000313" key="1">
    <source>
        <dbReference type="EMBL" id="BCV46713.1"/>
    </source>
</evidence>
<reference evidence="1" key="1">
    <citation type="submission" date="2021-05" db="EMBL/GenBank/DDBJ databases">
        <title>Molecular characterization for Shewanella algae harboring chromosomal blaOXA-55-like strains isolated from clinical and environment sample.</title>
        <authorList>
            <person name="Ohama Y."/>
            <person name="Aoki K."/>
            <person name="Harada S."/>
            <person name="Moriya K."/>
            <person name="Ishii Y."/>
            <person name="Tateda K."/>
        </authorList>
    </citation>
    <scope>NUCLEOTIDE SEQUENCE</scope>
    <source>
        <strain evidence="1">TUM17379</strain>
    </source>
</reference>
<dbReference type="AlphaFoldDB" id="A0AAD1NNW6"/>